<evidence type="ECO:0008006" key="3">
    <source>
        <dbReference type="Google" id="ProtNLM"/>
    </source>
</evidence>
<dbReference type="AlphaFoldDB" id="A0A917Q371"/>
<dbReference type="Proteomes" id="UP000658382">
    <property type="component" value="Unassembled WGS sequence"/>
</dbReference>
<dbReference type="EMBL" id="BMNQ01000117">
    <property type="protein sequence ID" value="GGK09657.1"/>
    <property type="molecule type" value="Genomic_DNA"/>
</dbReference>
<reference evidence="1" key="2">
    <citation type="submission" date="2020-09" db="EMBL/GenBank/DDBJ databases">
        <authorList>
            <person name="Sun Q."/>
            <person name="Ohkuma M."/>
        </authorList>
    </citation>
    <scope>NUCLEOTIDE SEQUENCE</scope>
    <source>
        <strain evidence="1">JCM 12580</strain>
    </source>
</reference>
<protein>
    <recommendedName>
        <fullName evidence="3">Integrase</fullName>
    </recommendedName>
</protein>
<organism evidence="1 2">
    <name type="scientific">Lentibacillus kapialis</name>
    <dbReference type="NCBI Taxonomy" id="340214"/>
    <lineage>
        <taxon>Bacteria</taxon>
        <taxon>Bacillati</taxon>
        <taxon>Bacillota</taxon>
        <taxon>Bacilli</taxon>
        <taxon>Bacillales</taxon>
        <taxon>Bacillaceae</taxon>
        <taxon>Lentibacillus</taxon>
    </lineage>
</organism>
<sequence>MRRWVLEGKDLTAYLPVLKTYLGHHSFRDTSEYLRLTAELYPDITAKVELTFGHVIPEMGVVDYETD</sequence>
<evidence type="ECO:0000313" key="2">
    <source>
        <dbReference type="Proteomes" id="UP000658382"/>
    </source>
</evidence>
<keyword evidence="2" id="KW-1185">Reference proteome</keyword>
<comment type="caution">
    <text evidence="1">The sequence shown here is derived from an EMBL/GenBank/DDBJ whole genome shotgun (WGS) entry which is preliminary data.</text>
</comment>
<accession>A0A917Q371</accession>
<reference evidence="1" key="1">
    <citation type="journal article" date="2014" name="Int. J. Syst. Evol. Microbiol.">
        <title>Complete genome sequence of Corynebacterium casei LMG S-19264T (=DSM 44701T), isolated from a smear-ripened cheese.</title>
        <authorList>
            <consortium name="US DOE Joint Genome Institute (JGI-PGF)"/>
            <person name="Walter F."/>
            <person name="Albersmeier A."/>
            <person name="Kalinowski J."/>
            <person name="Ruckert C."/>
        </authorList>
    </citation>
    <scope>NUCLEOTIDE SEQUENCE</scope>
    <source>
        <strain evidence="1">JCM 12580</strain>
    </source>
</reference>
<evidence type="ECO:0000313" key="1">
    <source>
        <dbReference type="EMBL" id="GGK09657.1"/>
    </source>
</evidence>
<gene>
    <name evidence="1" type="ORF">GCM10007063_35140</name>
</gene>
<dbReference type="RefSeq" id="WP_188634422.1">
    <property type="nucleotide sequence ID" value="NZ_BMNQ01000117.1"/>
</dbReference>
<proteinExistence type="predicted"/>
<name>A0A917Q371_9BACI</name>